<keyword evidence="3" id="KW-1185">Reference proteome</keyword>
<evidence type="ECO:0000313" key="3">
    <source>
        <dbReference type="Proteomes" id="UP000289784"/>
    </source>
</evidence>
<keyword evidence="1" id="KW-0472">Membrane</keyword>
<name>A0A4Q1JWX9_9GAMM</name>
<dbReference type="OrthoDB" id="5988657at2"/>
<sequence length="89" mass="9729">MHWLFLLLSLGALFLAFRTTSVALMLVSLLVAFALIVAWAIAWYQARMGGSDRSAQLIDPAELHRLRQVAEARRTAKAAGQDTTPPPAP</sequence>
<keyword evidence="1" id="KW-0812">Transmembrane</keyword>
<comment type="caution">
    <text evidence="2">The sequence shown here is derived from an EMBL/GenBank/DDBJ whole genome shotgun (WGS) entry which is preliminary data.</text>
</comment>
<dbReference type="AlphaFoldDB" id="A0A4Q1JWX9"/>
<keyword evidence="1" id="KW-1133">Transmembrane helix</keyword>
<dbReference type="EMBL" id="SAWZ01000004">
    <property type="protein sequence ID" value="RXR06047.1"/>
    <property type="molecule type" value="Genomic_DNA"/>
</dbReference>
<protein>
    <submittedName>
        <fullName evidence="2">Uncharacterized protein</fullName>
    </submittedName>
</protein>
<organism evidence="2 3">
    <name type="scientific">Pseudoxanthomonas composti</name>
    <dbReference type="NCBI Taxonomy" id="2137479"/>
    <lineage>
        <taxon>Bacteria</taxon>
        <taxon>Pseudomonadati</taxon>
        <taxon>Pseudomonadota</taxon>
        <taxon>Gammaproteobacteria</taxon>
        <taxon>Lysobacterales</taxon>
        <taxon>Lysobacteraceae</taxon>
        <taxon>Pseudoxanthomonas</taxon>
    </lineage>
</organism>
<evidence type="ECO:0000313" key="2">
    <source>
        <dbReference type="EMBL" id="RXR06047.1"/>
    </source>
</evidence>
<accession>A0A4Q1JWX9</accession>
<gene>
    <name evidence="2" type="ORF">EPA99_09395</name>
</gene>
<reference evidence="2 3" key="1">
    <citation type="submission" date="2019-01" db="EMBL/GenBank/DDBJ databases">
        <title>Pseudoxanthomonas composti sp. nov., isolated from compost.</title>
        <authorList>
            <person name="Yang G."/>
        </authorList>
    </citation>
    <scope>NUCLEOTIDE SEQUENCE [LARGE SCALE GENOMIC DNA]</scope>
    <source>
        <strain evidence="2 3">GSS15</strain>
    </source>
</reference>
<evidence type="ECO:0000256" key="1">
    <source>
        <dbReference type="SAM" id="Phobius"/>
    </source>
</evidence>
<dbReference type="RefSeq" id="WP_129470959.1">
    <property type="nucleotide sequence ID" value="NZ_SAWZ01000004.1"/>
</dbReference>
<dbReference type="Proteomes" id="UP000289784">
    <property type="component" value="Unassembled WGS sequence"/>
</dbReference>
<feature type="transmembrane region" description="Helical" evidence="1">
    <location>
        <begin position="26"/>
        <end position="44"/>
    </location>
</feature>
<proteinExistence type="predicted"/>